<organism evidence="3 4">
    <name type="scientific">Thiosulfativibrio zosterae</name>
    <dbReference type="NCBI Taxonomy" id="2675053"/>
    <lineage>
        <taxon>Bacteria</taxon>
        <taxon>Pseudomonadati</taxon>
        <taxon>Pseudomonadota</taxon>
        <taxon>Gammaproteobacteria</taxon>
        <taxon>Thiotrichales</taxon>
        <taxon>Piscirickettsiaceae</taxon>
        <taxon>Thiosulfativibrio</taxon>
    </lineage>
</organism>
<dbReference type="Proteomes" id="UP000501466">
    <property type="component" value="Chromosome"/>
</dbReference>
<dbReference type="Gene3D" id="3.40.30.10">
    <property type="entry name" value="Glutaredoxin"/>
    <property type="match status" value="1"/>
</dbReference>
<protein>
    <submittedName>
        <fullName evidence="3">Arsenate reductase</fullName>
    </submittedName>
</protein>
<dbReference type="Pfam" id="PF03960">
    <property type="entry name" value="ArsC"/>
    <property type="match status" value="1"/>
</dbReference>
<evidence type="ECO:0000256" key="1">
    <source>
        <dbReference type="ARBA" id="ARBA00007198"/>
    </source>
</evidence>
<evidence type="ECO:0000256" key="2">
    <source>
        <dbReference type="PROSITE-ProRule" id="PRU01282"/>
    </source>
</evidence>
<dbReference type="InterPro" id="IPR006660">
    <property type="entry name" value="Arsenate_reductase-like"/>
</dbReference>
<dbReference type="PANTHER" id="PTHR30041:SF4">
    <property type="entry name" value="ARSENATE REDUCTASE"/>
    <property type="match status" value="1"/>
</dbReference>
<evidence type="ECO:0000313" key="4">
    <source>
        <dbReference type="Proteomes" id="UP000501466"/>
    </source>
</evidence>
<dbReference type="KEGG" id="tzo:THMIRHAT_13090"/>
<dbReference type="PROSITE" id="PS51353">
    <property type="entry name" value="ARSC"/>
    <property type="match status" value="1"/>
</dbReference>
<dbReference type="SUPFAM" id="SSF52833">
    <property type="entry name" value="Thioredoxin-like"/>
    <property type="match status" value="1"/>
</dbReference>
<dbReference type="PANTHER" id="PTHR30041">
    <property type="entry name" value="ARSENATE REDUCTASE"/>
    <property type="match status" value="1"/>
</dbReference>
<sequence>MTKQATIYHNPRCSKSRSCFELLMAHGYEVMEVRYLDNPPSPQTLGQLIHAMQKSPLEITRTQEDLFKALKLDQNPPKNDQAWLEMLSQNPKLIERPIIQIGEKVIIGRPPEVLLSLLQSLQAP</sequence>
<dbReference type="RefSeq" id="WP_173291350.1">
    <property type="nucleotide sequence ID" value="NZ_AP021888.1"/>
</dbReference>
<reference evidence="4" key="1">
    <citation type="submission" date="2019-11" db="EMBL/GenBank/DDBJ databases">
        <title>Isolation and characterization of two novel species in the genus Thiomicrorhabdus.</title>
        <authorList>
            <person name="Mochizuki J."/>
            <person name="Kojima H."/>
            <person name="Fukui M."/>
        </authorList>
    </citation>
    <scope>NUCLEOTIDE SEQUENCE [LARGE SCALE GENOMIC DNA]</scope>
    <source>
        <strain evidence="4">AkT22</strain>
    </source>
</reference>
<dbReference type="AlphaFoldDB" id="A0A6F8PN67"/>
<proteinExistence type="inferred from homology"/>
<dbReference type="InterPro" id="IPR036249">
    <property type="entry name" value="Thioredoxin-like_sf"/>
</dbReference>
<keyword evidence="4" id="KW-1185">Reference proteome</keyword>
<dbReference type="EMBL" id="AP021888">
    <property type="protein sequence ID" value="BBP43563.1"/>
    <property type="molecule type" value="Genomic_DNA"/>
</dbReference>
<comment type="similarity">
    <text evidence="1 2">Belongs to the ArsC family.</text>
</comment>
<gene>
    <name evidence="3" type="ORF">THMIRHAT_13090</name>
</gene>
<evidence type="ECO:0000313" key="3">
    <source>
        <dbReference type="EMBL" id="BBP43563.1"/>
    </source>
</evidence>
<accession>A0A6F8PN67</accession>
<name>A0A6F8PN67_9GAMM</name>